<evidence type="ECO:0000313" key="3">
    <source>
        <dbReference type="Proteomes" id="UP000306409"/>
    </source>
</evidence>
<evidence type="ECO:0000256" key="1">
    <source>
        <dbReference type="SAM" id="Phobius"/>
    </source>
</evidence>
<keyword evidence="3" id="KW-1185">Reference proteome</keyword>
<reference evidence="2 3" key="1">
    <citation type="submission" date="2020-09" db="EMBL/GenBank/DDBJ databases">
        <title>Characterization and genome sequencing of Ruminiclostridium sp. nov. MA18.</title>
        <authorList>
            <person name="Rettenmaier R."/>
            <person name="Kowollik M.-L."/>
            <person name="Liebl W."/>
            <person name="Zverlov V."/>
        </authorList>
    </citation>
    <scope>NUCLEOTIDE SEQUENCE [LARGE SCALE GENOMIC DNA]</scope>
    <source>
        <strain evidence="2 3">MA18</strain>
    </source>
</reference>
<proteinExistence type="predicted"/>
<evidence type="ECO:0000313" key="2">
    <source>
        <dbReference type="EMBL" id="QNU67134.1"/>
    </source>
</evidence>
<keyword evidence="1" id="KW-0812">Transmembrane</keyword>
<organism evidence="2 3">
    <name type="scientific">Ruminiclostridium herbifermentans</name>
    <dbReference type="NCBI Taxonomy" id="2488810"/>
    <lineage>
        <taxon>Bacteria</taxon>
        <taxon>Bacillati</taxon>
        <taxon>Bacillota</taxon>
        <taxon>Clostridia</taxon>
        <taxon>Eubacteriales</taxon>
        <taxon>Oscillospiraceae</taxon>
        <taxon>Ruminiclostridium</taxon>
    </lineage>
</organism>
<dbReference type="Proteomes" id="UP000306409">
    <property type="component" value="Chromosome"/>
</dbReference>
<dbReference type="EMBL" id="CP061336">
    <property type="protein sequence ID" value="QNU67134.1"/>
    <property type="molecule type" value="Genomic_DNA"/>
</dbReference>
<dbReference type="RefSeq" id="WP_171003546.1">
    <property type="nucleotide sequence ID" value="NZ_CP061336.1"/>
</dbReference>
<gene>
    <name evidence="2" type="ORF">EHE19_000845</name>
</gene>
<sequence length="52" mass="5407">MKQIIIAISMLSVGLALIIGVVIPIFERGESTGGSAVLKGQSVITRVGQLIK</sequence>
<name>A0A7H1VP22_9FIRM</name>
<keyword evidence="1" id="KW-1133">Transmembrane helix</keyword>
<accession>A0A7H1VP22</accession>
<protein>
    <submittedName>
        <fullName evidence="2">Uncharacterized protein</fullName>
    </submittedName>
</protein>
<dbReference type="AlphaFoldDB" id="A0A7H1VP22"/>
<dbReference type="KEGG" id="rher:EHE19_000845"/>
<feature type="transmembrane region" description="Helical" evidence="1">
    <location>
        <begin position="6"/>
        <end position="26"/>
    </location>
</feature>
<keyword evidence="1" id="KW-0472">Membrane</keyword>